<proteinExistence type="predicted"/>
<name>A0A7G2CQX5_9TRYP</name>
<sequence length="237" mass="27736">MPQQQMMMGNNFPGGGFPGYANQFNPQQQQMWQQNMQQGQNWGQQNGFPQQMNFNPQGMQQGGYQEEEPLPFPPAHILAQYPPDYRQEQIVYYQQLRRQQPELYQQYVDYYNAYYDPLYSNDDARLPDSGEAAPSNNNNNNNYNNNYNNNNMDYNQRAQQQQHEQANYAQYQNQPEPQHQQQQSSSTGLQRQASTLSQGGTLNRQSSIRRVNSMKRNEVNQMKNTGGLQRLPSMRKN</sequence>
<protein>
    <submittedName>
        <fullName evidence="2">Uncharacterized protein</fullName>
    </submittedName>
</protein>
<dbReference type="Proteomes" id="UP000515908">
    <property type="component" value="Chromosome 21"/>
</dbReference>
<accession>A0A7G2CQX5</accession>
<evidence type="ECO:0000313" key="2">
    <source>
        <dbReference type="EMBL" id="CAD2221401.1"/>
    </source>
</evidence>
<dbReference type="EMBL" id="LR877165">
    <property type="protein sequence ID" value="CAD2221401.1"/>
    <property type="molecule type" value="Genomic_DNA"/>
</dbReference>
<dbReference type="AlphaFoldDB" id="A0A7G2CQX5"/>
<feature type="compositionally biased region" description="Polar residues" evidence="1">
    <location>
        <begin position="193"/>
        <end position="210"/>
    </location>
</feature>
<feature type="region of interest" description="Disordered" evidence="1">
    <location>
        <begin position="122"/>
        <end position="237"/>
    </location>
</feature>
<feature type="compositionally biased region" description="Low complexity" evidence="1">
    <location>
        <begin position="136"/>
        <end position="192"/>
    </location>
</feature>
<evidence type="ECO:0000313" key="3">
    <source>
        <dbReference type="Proteomes" id="UP000515908"/>
    </source>
</evidence>
<dbReference type="VEuPathDB" id="TriTrypDB:ADEAN_000893300"/>
<gene>
    <name evidence="2" type="ORF">ADEAN_000893300</name>
</gene>
<evidence type="ECO:0000256" key="1">
    <source>
        <dbReference type="SAM" id="MobiDB-lite"/>
    </source>
</evidence>
<organism evidence="2 3">
    <name type="scientific">Angomonas deanei</name>
    <dbReference type="NCBI Taxonomy" id="59799"/>
    <lineage>
        <taxon>Eukaryota</taxon>
        <taxon>Discoba</taxon>
        <taxon>Euglenozoa</taxon>
        <taxon>Kinetoplastea</taxon>
        <taxon>Metakinetoplastina</taxon>
        <taxon>Trypanosomatida</taxon>
        <taxon>Trypanosomatidae</taxon>
        <taxon>Strigomonadinae</taxon>
        <taxon>Angomonas</taxon>
    </lineage>
</organism>
<keyword evidence="3" id="KW-1185">Reference proteome</keyword>
<reference evidence="2 3" key="1">
    <citation type="submission" date="2020-08" db="EMBL/GenBank/DDBJ databases">
        <authorList>
            <person name="Newling K."/>
            <person name="Davey J."/>
            <person name="Forrester S."/>
        </authorList>
    </citation>
    <scope>NUCLEOTIDE SEQUENCE [LARGE SCALE GENOMIC DNA]</scope>
    <source>
        <strain evidence="3">Crithidia deanei Carvalho (ATCC PRA-265)</strain>
    </source>
</reference>
<dbReference type="OrthoDB" id="267347at2759"/>